<protein>
    <recommendedName>
        <fullName evidence="4">PknH-like extracellular domain-containing protein</fullName>
    </recommendedName>
</protein>
<sequence>MVVLADCGGGSEDDAKPSKSATSASASTTAPTADETSEDPYPPTVTGDIDRKAHSEGWTYDDSLYSSASEYVQDMCDSLYVSAKEAASRPQWLAESGNMDGDGKAILEVGIPKLCPEWSKTLRQAVSGKYDRWFGDGNYDVKVAPGPTDADSDVEEIVPGQYRTRGDLSECYWERASQSGTIIANNFATQARVITVMLRAGELFHAEGCGIWKPVK</sequence>
<comment type="caution">
    <text evidence="2">The sequence shown here is derived from an EMBL/GenBank/DDBJ whole genome shotgun (WGS) entry which is preliminary data.</text>
</comment>
<evidence type="ECO:0000256" key="1">
    <source>
        <dbReference type="SAM" id="MobiDB-lite"/>
    </source>
</evidence>
<dbReference type="Proteomes" id="UP001612415">
    <property type="component" value="Unassembled WGS sequence"/>
</dbReference>
<evidence type="ECO:0008006" key="4">
    <source>
        <dbReference type="Google" id="ProtNLM"/>
    </source>
</evidence>
<evidence type="ECO:0000313" key="2">
    <source>
        <dbReference type="EMBL" id="MFI5682092.1"/>
    </source>
</evidence>
<reference evidence="2 3" key="1">
    <citation type="submission" date="2024-10" db="EMBL/GenBank/DDBJ databases">
        <title>The Natural Products Discovery Center: Release of the First 8490 Sequenced Strains for Exploring Actinobacteria Biosynthetic Diversity.</title>
        <authorList>
            <person name="Kalkreuter E."/>
            <person name="Kautsar S.A."/>
            <person name="Yang D."/>
            <person name="Bader C.D."/>
            <person name="Teijaro C.N."/>
            <person name="Fluegel L."/>
            <person name="Davis C.M."/>
            <person name="Simpson J.R."/>
            <person name="Lauterbach L."/>
            <person name="Steele A.D."/>
            <person name="Gui C."/>
            <person name="Meng S."/>
            <person name="Li G."/>
            <person name="Viehrig K."/>
            <person name="Ye F."/>
            <person name="Su P."/>
            <person name="Kiefer A.F."/>
            <person name="Nichols A."/>
            <person name="Cepeda A.J."/>
            <person name="Yan W."/>
            <person name="Fan B."/>
            <person name="Jiang Y."/>
            <person name="Adhikari A."/>
            <person name="Zheng C.-J."/>
            <person name="Schuster L."/>
            <person name="Cowan T.M."/>
            <person name="Smanski M.J."/>
            <person name="Chevrette M.G."/>
            <person name="De Carvalho L.P.S."/>
            <person name="Shen B."/>
        </authorList>
    </citation>
    <scope>NUCLEOTIDE SEQUENCE [LARGE SCALE GENOMIC DNA]</scope>
    <source>
        <strain evidence="2 3">NPDC051599</strain>
    </source>
</reference>
<proteinExistence type="predicted"/>
<feature type="compositionally biased region" description="Low complexity" evidence="1">
    <location>
        <begin position="18"/>
        <end position="34"/>
    </location>
</feature>
<dbReference type="RefSeq" id="WP_398663289.1">
    <property type="nucleotide sequence ID" value="NZ_JBITDC010000039.1"/>
</dbReference>
<organism evidence="2 3">
    <name type="scientific">Streptomyces cellulosae</name>
    <dbReference type="NCBI Taxonomy" id="1968"/>
    <lineage>
        <taxon>Bacteria</taxon>
        <taxon>Bacillati</taxon>
        <taxon>Actinomycetota</taxon>
        <taxon>Actinomycetes</taxon>
        <taxon>Kitasatosporales</taxon>
        <taxon>Streptomycetaceae</taxon>
        <taxon>Streptomyces</taxon>
    </lineage>
</organism>
<dbReference type="EMBL" id="JBITDC010000039">
    <property type="protein sequence ID" value="MFI5682092.1"/>
    <property type="molecule type" value="Genomic_DNA"/>
</dbReference>
<name>A0ABW7YIB4_STRCE</name>
<feature type="region of interest" description="Disordered" evidence="1">
    <location>
        <begin position="1"/>
        <end position="52"/>
    </location>
</feature>
<keyword evidence="3" id="KW-1185">Reference proteome</keyword>
<gene>
    <name evidence="2" type="ORF">ACIA8P_47465</name>
</gene>
<evidence type="ECO:0000313" key="3">
    <source>
        <dbReference type="Proteomes" id="UP001612415"/>
    </source>
</evidence>
<accession>A0ABW7YIB4</accession>